<name>A0A923NED8_9FIRM</name>
<sequence>MDASLHPWFGRSKTTSIPQAKGRIERLFQTLQSRLLVELRLAGISNLEQTNEFLASCLKEFNAQFTLDMDCTRSVFEKQPDADKITQFLAVLTPRKIDAGHCIRFRSKYYALTDEQGCQADFYKGTAAIVIRTLSGKLYVYAMAGKEEP</sequence>
<proteinExistence type="predicted"/>
<accession>A0A923NED8</accession>
<comment type="caution">
    <text evidence="1">The sequence shown here is derived from an EMBL/GenBank/DDBJ whole genome shotgun (WGS) entry which is preliminary data.</text>
</comment>
<dbReference type="AlphaFoldDB" id="A0A923NED8"/>
<dbReference type="RefSeq" id="WP_249287515.1">
    <property type="nucleotide sequence ID" value="NZ_JACRWC010000109.1"/>
</dbReference>
<evidence type="ECO:0008006" key="3">
    <source>
        <dbReference type="Google" id="ProtNLM"/>
    </source>
</evidence>
<evidence type="ECO:0000313" key="1">
    <source>
        <dbReference type="EMBL" id="MBC6000192.1"/>
    </source>
</evidence>
<keyword evidence="2" id="KW-1185">Reference proteome</keyword>
<reference evidence="1" key="1">
    <citation type="submission" date="2020-08" db="EMBL/GenBank/DDBJ databases">
        <authorList>
            <person name="Liu C."/>
            <person name="Sun Q."/>
        </authorList>
    </citation>
    <scope>NUCLEOTIDE SEQUENCE</scope>
    <source>
        <strain evidence="1">BX16</strain>
    </source>
</reference>
<gene>
    <name evidence="1" type="ORF">H8876_09290</name>
</gene>
<organism evidence="1 2">
    <name type="scientific">Lentihominibacter faecis</name>
    <dbReference type="NCBI Taxonomy" id="2764712"/>
    <lineage>
        <taxon>Bacteria</taxon>
        <taxon>Bacillati</taxon>
        <taxon>Bacillota</taxon>
        <taxon>Clostridia</taxon>
        <taxon>Peptostreptococcales</taxon>
        <taxon>Anaerovoracaceae</taxon>
        <taxon>Lentihominibacter</taxon>
    </lineage>
</organism>
<evidence type="ECO:0000313" key="2">
    <source>
        <dbReference type="Proteomes" id="UP000644115"/>
    </source>
</evidence>
<dbReference type="EMBL" id="JACRWC010000109">
    <property type="protein sequence ID" value="MBC6000192.1"/>
    <property type="molecule type" value="Genomic_DNA"/>
</dbReference>
<dbReference type="Proteomes" id="UP000644115">
    <property type="component" value="Unassembled WGS sequence"/>
</dbReference>
<protein>
    <recommendedName>
        <fullName evidence="3">Integrase catalytic domain-containing protein</fullName>
    </recommendedName>
</protein>